<feature type="compositionally biased region" description="Basic and acidic residues" evidence="5">
    <location>
        <begin position="202"/>
        <end position="231"/>
    </location>
</feature>
<feature type="compositionally biased region" description="Basic and acidic residues" evidence="5">
    <location>
        <begin position="136"/>
        <end position="149"/>
    </location>
</feature>
<dbReference type="PRINTS" id="PR00405">
    <property type="entry name" value="REVINTRACTNG"/>
</dbReference>
<evidence type="ECO:0000256" key="4">
    <source>
        <dbReference type="PROSITE-ProRule" id="PRU00288"/>
    </source>
</evidence>
<comment type="caution">
    <text evidence="7">The sequence shown here is derived from an EMBL/GenBank/DDBJ whole genome shotgun (WGS) entry which is preliminary data.</text>
</comment>
<evidence type="ECO:0000256" key="3">
    <source>
        <dbReference type="ARBA" id="ARBA00022833"/>
    </source>
</evidence>
<keyword evidence="2 4" id="KW-0863">Zinc-finger</keyword>
<dbReference type="Pfam" id="PF01412">
    <property type="entry name" value="ArfGap"/>
    <property type="match status" value="1"/>
</dbReference>
<dbReference type="InterPro" id="IPR037278">
    <property type="entry name" value="ARFGAP/RecO"/>
</dbReference>
<dbReference type="FunFam" id="1.10.220.150:FF:000005">
    <property type="entry name" value="Arf-GAP domain and FG repeat-containing protein 1"/>
    <property type="match status" value="1"/>
</dbReference>
<dbReference type="Gene3D" id="1.10.220.150">
    <property type="entry name" value="Arf GTPase activating protein"/>
    <property type="match status" value="1"/>
</dbReference>
<dbReference type="PROSITE" id="PS50115">
    <property type="entry name" value="ARFGAP"/>
    <property type="match status" value="1"/>
</dbReference>
<dbReference type="PANTHER" id="PTHR46085:SF3">
    <property type="entry name" value="ARF GTPASE ACTIVATING PROTEIN"/>
    <property type="match status" value="1"/>
</dbReference>
<evidence type="ECO:0000259" key="6">
    <source>
        <dbReference type="PROSITE" id="PS50115"/>
    </source>
</evidence>
<dbReference type="InterPro" id="IPR044820">
    <property type="entry name" value="AGD14-like"/>
</dbReference>
<proteinExistence type="predicted"/>
<dbReference type="CDD" id="cd08838">
    <property type="entry name" value="ArfGap_AGFG"/>
    <property type="match status" value="1"/>
</dbReference>
<keyword evidence="3" id="KW-0862">Zinc</keyword>
<feature type="domain" description="Arf-GAP" evidence="6">
    <location>
        <begin position="12"/>
        <end position="130"/>
    </location>
</feature>
<feature type="region of interest" description="Disordered" evidence="5">
    <location>
        <begin position="282"/>
        <end position="301"/>
    </location>
</feature>
<keyword evidence="8" id="KW-1185">Reference proteome</keyword>
<dbReference type="InterPro" id="IPR038508">
    <property type="entry name" value="ArfGAP_dom_sf"/>
</dbReference>
<dbReference type="AlphaFoldDB" id="A0AAW1J3Q4"/>
<evidence type="ECO:0000256" key="1">
    <source>
        <dbReference type="ARBA" id="ARBA00022723"/>
    </source>
</evidence>
<accession>A0AAW1J3Q4</accession>
<gene>
    <name evidence="7" type="ORF">RND81_08G057800</name>
</gene>
<keyword evidence="1" id="KW-0479">Metal-binding</keyword>
<sequence>MASRLKEDEKNERIIRGLLKQPGNRRCINCNLLGPQYVCITFSTFVCTTCGGIHREFTHRVKSVSMAKFSQQEIAALQAGGNERAKEIYFKEWDSQRLNALDSSNVDKLRTFIKHVYVDRRYTGERSIDRPAQVKMGDKEEPTENRRSDPYQSGSRSPPYVYERRYSDRPSPGHDVRGSPGQDNRRHSDYGRSPVRSGIVSDWRREDRFSNGRRSDDRHSSDGEFKPEIRSPDSQNDSSISSPPAVRPVRDILGENVVPLRISEPPKANGARVAEGTVITQRTASSSSLASSNGNPTEVKSETSLIDFDASSEPVAAAQAQQSIVGGQSVTQATSPPEDDNWACFDNVTEQNVSQTPPLSNSFESVLSELAIPAPVSNTLTNGGVAPTPSNDMFPSSSSSSVDFLFDYGASAPTTALRGASVTSSFSTVSSYSSGGVAAGHGLAPTMPANGGAQWRGMQIPQQPSTVAVNQPFASQLVSGYPSGLSSQGVAGNSITQAPQAVPAPAVQTAEAEANRRQALPADLFTATSYSVPYQGPGWQTGLVPSMRFPMQYNTAMSTPTFPQPIRSANPFDANAEAPPAQAAFPSMLALHTALPNMAAPGGSLIASSLAGAGPSLMSPQPSSYPSVIPPHGPSFGPSMPGRGYTGQQLHSNMSPSRPQGFGSFGNEGTPFGSFNPSATTPNPALGGNPFG</sequence>
<evidence type="ECO:0000313" key="8">
    <source>
        <dbReference type="Proteomes" id="UP001443914"/>
    </source>
</evidence>
<feature type="compositionally biased region" description="Basic and acidic residues" evidence="5">
    <location>
        <begin position="162"/>
        <end position="190"/>
    </location>
</feature>
<evidence type="ECO:0000256" key="2">
    <source>
        <dbReference type="ARBA" id="ARBA00022771"/>
    </source>
</evidence>
<feature type="compositionally biased region" description="Polar residues" evidence="5">
    <location>
        <begin position="646"/>
        <end position="658"/>
    </location>
</feature>
<dbReference type="PANTHER" id="PTHR46085">
    <property type="entry name" value="ARFGAP/RECO-RELATED"/>
    <property type="match status" value="1"/>
</dbReference>
<reference evidence="7" key="1">
    <citation type="submission" date="2024-03" db="EMBL/GenBank/DDBJ databases">
        <title>WGS assembly of Saponaria officinalis var. Norfolk2.</title>
        <authorList>
            <person name="Jenkins J."/>
            <person name="Shu S."/>
            <person name="Grimwood J."/>
            <person name="Barry K."/>
            <person name="Goodstein D."/>
            <person name="Schmutz J."/>
            <person name="Leebens-Mack J."/>
            <person name="Osbourn A."/>
        </authorList>
    </citation>
    <scope>NUCLEOTIDE SEQUENCE [LARGE SCALE GENOMIC DNA]</scope>
    <source>
        <strain evidence="7">JIC</strain>
    </source>
</reference>
<feature type="region of interest" description="Disordered" evidence="5">
    <location>
        <begin position="631"/>
        <end position="692"/>
    </location>
</feature>
<name>A0AAW1J3Q4_SAPOF</name>
<dbReference type="GO" id="GO:0005096">
    <property type="term" value="F:GTPase activator activity"/>
    <property type="evidence" value="ECO:0007669"/>
    <property type="project" value="InterPro"/>
</dbReference>
<dbReference type="Proteomes" id="UP001443914">
    <property type="component" value="Unassembled WGS sequence"/>
</dbReference>
<feature type="compositionally biased region" description="Polar residues" evidence="5">
    <location>
        <begin position="673"/>
        <end position="683"/>
    </location>
</feature>
<evidence type="ECO:0000256" key="5">
    <source>
        <dbReference type="SAM" id="MobiDB-lite"/>
    </source>
</evidence>
<dbReference type="EMBL" id="JBDFQZ010000008">
    <property type="protein sequence ID" value="KAK9697739.1"/>
    <property type="molecule type" value="Genomic_DNA"/>
</dbReference>
<dbReference type="InterPro" id="IPR001164">
    <property type="entry name" value="ArfGAP_dom"/>
</dbReference>
<feature type="compositionally biased region" description="Low complexity" evidence="5">
    <location>
        <begin position="232"/>
        <end position="244"/>
    </location>
</feature>
<dbReference type="SMART" id="SM00105">
    <property type="entry name" value="ArfGap"/>
    <property type="match status" value="1"/>
</dbReference>
<organism evidence="7 8">
    <name type="scientific">Saponaria officinalis</name>
    <name type="common">Common soapwort</name>
    <name type="synonym">Lychnis saponaria</name>
    <dbReference type="NCBI Taxonomy" id="3572"/>
    <lineage>
        <taxon>Eukaryota</taxon>
        <taxon>Viridiplantae</taxon>
        <taxon>Streptophyta</taxon>
        <taxon>Embryophyta</taxon>
        <taxon>Tracheophyta</taxon>
        <taxon>Spermatophyta</taxon>
        <taxon>Magnoliopsida</taxon>
        <taxon>eudicotyledons</taxon>
        <taxon>Gunneridae</taxon>
        <taxon>Pentapetalae</taxon>
        <taxon>Caryophyllales</taxon>
        <taxon>Caryophyllaceae</taxon>
        <taxon>Caryophylleae</taxon>
        <taxon>Saponaria</taxon>
    </lineage>
</organism>
<evidence type="ECO:0000313" key="7">
    <source>
        <dbReference type="EMBL" id="KAK9697739.1"/>
    </source>
</evidence>
<protein>
    <recommendedName>
        <fullName evidence="6">Arf-GAP domain-containing protein</fullName>
    </recommendedName>
</protein>
<dbReference type="SUPFAM" id="SSF57863">
    <property type="entry name" value="ArfGap/RecO-like zinc finger"/>
    <property type="match status" value="1"/>
</dbReference>
<feature type="region of interest" description="Disordered" evidence="5">
    <location>
        <begin position="128"/>
        <end position="250"/>
    </location>
</feature>
<dbReference type="GO" id="GO:0008270">
    <property type="term" value="F:zinc ion binding"/>
    <property type="evidence" value="ECO:0007669"/>
    <property type="project" value="UniProtKB-KW"/>
</dbReference>